<evidence type="ECO:0000256" key="1">
    <source>
        <dbReference type="SAM" id="MobiDB-lite"/>
    </source>
</evidence>
<accession>A0A430KY83</accession>
<evidence type="ECO:0000313" key="2">
    <source>
        <dbReference type="EMBL" id="RTE68323.1"/>
    </source>
</evidence>
<dbReference type="EMBL" id="MIKF01000936">
    <property type="protein sequence ID" value="RTE68323.1"/>
    <property type="molecule type" value="Genomic_DNA"/>
</dbReference>
<comment type="caution">
    <text evidence="2">The sequence shown here is derived from an EMBL/GenBank/DDBJ whole genome shotgun (WGS) entry which is preliminary data.</text>
</comment>
<name>A0A430KY83_9HYPO</name>
<feature type="region of interest" description="Disordered" evidence="1">
    <location>
        <begin position="352"/>
        <end position="407"/>
    </location>
</feature>
<dbReference type="AlphaFoldDB" id="A0A430KY83"/>
<evidence type="ECO:0000313" key="3">
    <source>
        <dbReference type="Proteomes" id="UP000287124"/>
    </source>
</evidence>
<gene>
    <name evidence="2" type="ORF">BHE90_017299</name>
</gene>
<proteinExistence type="predicted"/>
<dbReference type="Proteomes" id="UP000287124">
    <property type="component" value="Unassembled WGS sequence"/>
</dbReference>
<reference evidence="2 3" key="1">
    <citation type="submission" date="2017-06" db="EMBL/GenBank/DDBJ databases">
        <title>Comparative genomic analysis of Ambrosia Fusariam Clade fungi.</title>
        <authorList>
            <person name="Stajich J.E."/>
            <person name="Carrillo J."/>
            <person name="Kijimoto T."/>
            <person name="Eskalen A."/>
            <person name="O'Donnell K."/>
            <person name="Kasson M."/>
        </authorList>
    </citation>
    <scope>NUCLEOTIDE SEQUENCE [LARGE SCALE GENOMIC DNA]</scope>
    <source>
        <strain evidence="2 3">UCR1854</strain>
    </source>
</reference>
<protein>
    <submittedName>
        <fullName evidence="2">Uncharacterized protein</fullName>
    </submittedName>
</protein>
<organism evidence="2 3">
    <name type="scientific">Fusarium euwallaceae</name>
    <dbReference type="NCBI Taxonomy" id="1147111"/>
    <lineage>
        <taxon>Eukaryota</taxon>
        <taxon>Fungi</taxon>
        <taxon>Dikarya</taxon>
        <taxon>Ascomycota</taxon>
        <taxon>Pezizomycotina</taxon>
        <taxon>Sordariomycetes</taxon>
        <taxon>Hypocreomycetidae</taxon>
        <taxon>Hypocreales</taxon>
        <taxon>Nectriaceae</taxon>
        <taxon>Fusarium</taxon>
        <taxon>Fusarium solani species complex</taxon>
    </lineage>
</organism>
<keyword evidence="3" id="KW-1185">Reference proteome</keyword>
<sequence>MEEGDLTTEEKLALMDLLKGYMTMHGNRAVNPRRRELYREFFQVIFNRWDSVEGLDDPSTLTEPSFSHTSVRAGKQPPRPAAFTARHAGQPVFLGLTLKLEEEPYAWLWREKAGKFVNPKYVEIAPELGKGEVRRRAIKNYDLWENRIATYNRAVVRTLARRRICKWAKHGSESGGQVDNDDMLGPGVIQELILARDYLADELAVCLAETSISTSFISQSSIIQDSIIINPDISIINIKTAETTTSSSAYDELQRHIKTEPVPRIESGIKRELTTQRDAHFKTQAKASLAEDDDIIFIGAKPLSSAPAPGRCSCGGPCNHYVATIRAPDPAPDPAPAPATIHTPAPAMAVQQKSVASSSRTLEDISLISDSEGDDDFPSLPTRKDKERARAQTSSPRQRFLRSGHGR</sequence>